<dbReference type="RefSeq" id="WP_249770435.1">
    <property type="nucleotide sequence ID" value="NZ_CP097332.1"/>
</dbReference>
<evidence type="ECO:0000256" key="1">
    <source>
        <dbReference type="SAM" id="Phobius"/>
    </source>
</evidence>
<accession>A0ABY4QVI8</accession>
<dbReference type="Pfam" id="PF05437">
    <property type="entry name" value="AzlD"/>
    <property type="match status" value="1"/>
</dbReference>
<feature type="transmembrane region" description="Helical" evidence="1">
    <location>
        <begin position="6"/>
        <end position="28"/>
    </location>
</feature>
<keyword evidence="3" id="KW-1185">Reference proteome</keyword>
<evidence type="ECO:0000313" key="2">
    <source>
        <dbReference type="EMBL" id="UQX87678.1"/>
    </source>
</evidence>
<evidence type="ECO:0000313" key="3">
    <source>
        <dbReference type="Proteomes" id="UP001056336"/>
    </source>
</evidence>
<dbReference type="EMBL" id="CP097332">
    <property type="protein sequence ID" value="UQX87678.1"/>
    <property type="molecule type" value="Genomic_DNA"/>
</dbReference>
<dbReference type="Proteomes" id="UP001056336">
    <property type="component" value="Chromosome"/>
</dbReference>
<keyword evidence="1" id="KW-0472">Membrane</keyword>
<gene>
    <name evidence="2" type="ORF">M6D93_15410</name>
</gene>
<organism evidence="2 3">
    <name type="scientific">Jatrophihabitans telluris</name>
    <dbReference type="NCBI Taxonomy" id="2038343"/>
    <lineage>
        <taxon>Bacteria</taxon>
        <taxon>Bacillati</taxon>
        <taxon>Actinomycetota</taxon>
        <taxon>Actinomycetes</taxon>
        <taxon>Jatrophihabitantales</taxon>
        <taxon>Jatrophihabitantaceae</taxon>
        <taxon>Jatrophihabitans</taxon>
    </lineage>
</organism>
<keyword evidence="1" id="KW-0812">Transmembrane</keyword>
<name>A0ABY4QVI8_9ACTN</name>
<reference evidence="2" key="1">
    <citation type="journal article" date="2018" name="Int. J. Syst. Evol. Microbiol.">
        <title>Jatrophihabitans telluris sp. nov., isolated from sediment soil of lava forest wetlands and the emended description of the genus Jatrophihabitans.</title>
        <authorList>
            <person name="Lee K.C."/>
            <person name="Suh M.K."/>
            <person name="Eom M.K."/>
            <person name="Kim K.K."/>
            <person name="Kim J.S."/>
            <person name="Kim D.S."/>
            <person name="Ko S.H."/>
            <person name="Shin Y.K."/>
            <person name="Lee J.S."/>
        </authorList>
    </citation>
    <scope>NUCLEOTIDE SEQUENCE</scope>
    <source>
        <strain evidence="2">N237</strain>
    </source>
</reference>
<sequence length="104" mass="11123">MTGTSGWTIVLLSAAGCYALKLAGYAMPQRWFDHPRLRRLIELMPVALLAALIVVEAVAGGRHYDWDAARLAGVAVGAVAVWRRAPFIVVVVVAAATAALLRQL</sequence>
<keyword evidence="1" id="KW-1133">Transmembrane helix</keyword>
<protein>
    <submittedName>
        <fullName evidence="2">AzlD domain-containing protein</fullName>
    </submittedName>
</protein>
<feature type="transmembrane region" description="Helical" evidence="1">
    <location>
        <begin position="81"/>
        <end position="101"/>
    </location>
</feature>
<reference evidence="2" key="2">
    <citation type="submission" date="2022-05" db="EMBL/GenBank/DDBJ databases">
        <authorList>
            <person name="Kim J.-S."/>
            <person name="Lee K."/>
            <person name="Suh M."/>
            <person name="Eom M."/>
            <person name="Kim J.-S."/>
            <person name="Kim D.-S."/>
            <person name="Ko S.-H."/>
            <person name="Shin Y."/>
            <person name="Lee J.-S."/>
        </authorList>
    </citation>
    <scope>NUCLEOTIDE SEQUENCE</scope>
    <source>
        <strain evidence="2">N237</strain>
    </source>
</reference>
<dbReference type="InterPro" id="IPR008407">
    <property type="entry name" value="Brnchd-chn_aa_trnsp_AzlD"/>
</dbReference>
<feature type="transmembrane region" description="Helical" evidence="1">
    <location>
        <begin position="40"/>
        <end position="61"/>
    </location>
</feature>
<proteinExistence type="predicted"/>